<feature type="coiled-coil region" evidence="6">
    <location>
        <begin position="628"/>
        <end position="669"/>
    </location>
</feature>
<evidence type="ECO:0000256" key="2">
    <source>
        <dbReference type="ARBA" id="ARBA00009316"/>
    </source>
</evidence>
<comment type="subcellular location">
    <subcellularLocation>
        <location evidence="1">Cytoplasm</location>
        <location evidence="1">Cytoskeleton</location>
        <location evidence="1">Microtubule organizing center</location>
        <location evidence="1">Centrosome</location>
    </subcellularLocation>
</comment>
<evidence type="ECO:0000256" key="3">
    <source>
        <dbReference type="ARBA" id="ARBA00022490"/>
    </source>
</evidence>
<feature type="compositionally biased region" description="Basic and acidic residues" evidence="7">
    <location>
        <begin position="142"/>
        <end position="168"/>
    </location>
</feature>
<dbReference type="OrthoDB" id="413404at2759"/>
<dbReference type="EMBL" id="VTPC01091063">
    <property type="protein sequence ID" value="KAF2879871.1"/>
    <property type="molecule type" value="Genomic_DNA"/>
</dbReference>
<evidence type="ECO:0000313" key="9">
    <source>
        <dbReference type="Proteomes" id="UP000801492"/>
    </source>
</evidence>
<reference evidence="8" key="1">
    <citation type="submission" date="2019-08" db="EMBL/GenBank/DDBJ databases">
        <title>The genome of the North American firefly Photinus pyralis.</title>
        <authorList>
            <consortium name="Photinus pyralis genome working group"/>
            <person name="Fallon T.R."/>
            <person name="Sander Lower S.E."/>
            <person name="Weng J.-K."/>
        </authorList>
    </citation>
    <scope>NUCLEOTIDE SEQUENCE</scope>
    <source>
        <strain evidence="8">TRF0915ILg1</strain>
        <tissue evidence="8">Whole body</tissue>
    </source>
</reference>
<evidence type="ECO:0000256" key="6">
    <source>
        <dbReference type="SAM" id="Coils"/>
    </source>
</evidence>
<protein>
    <recommendedName>
        <fullName evidence="10">Outer dense fiber protein 2</fullName>
    </recommendedName>
</protein>
<evidence type="ECO:0000313" key="8">
    <source>
        <dbReference type="EMBL" id="KAF2879871.1"/>
    </source>
</evidence>
<dbReference type="AlphaFoldDB" id="A0A8K0FYT3"/>
<keyword evidence="5" id="KW-0206">Cytoskeleton</keyword>
<feature type="region of interest" description="Disordered" evidence="7">
    <location>
        <begin position="117"/>
        <end position="223"/>
    </location>
</feature>
<proteinExistence type="inferred from homology"/>
<feature type="compositionally biased region" description="Low complexity" evidence="7">
    <location>
        <begin position="206"/>
        <end position="223"/>
    </location>
</feature>
<feature type="compositionally biased region" description="Basic and acidic residues" evidence="7">
    <location>
        <begin position="327"/>
        <end position="341"/>
    </location>
</feature>
<feature type="region of interest" description="Disordered" evidence="7">
    <location>
        <begin position="288"/>
        <end position="359"/>
    </location>
</feature>
<dbReference type="PANTHER" id="PTHR23162:SF10">
    <property type="entry name" value="FI13205P"/>
    <property type="match status" value="1"/>
</dbReference>
<comment type="caution">
    <text evidence="8">The sequence shown here is derived from an EMBL/GenBank/DDBJ whole genome shotgun (WGS) entry which is preliminary data.</text>
</comment>
<evidence type="ECO:0000256" key="4">
    <source>
        <dbReference type="ARBA" id="ARBA00023054"/>
    </source>
</evidence>
<feature type="compositionally biased region" description="Polar residues" evidence="7">
    <location>
        <begin position="316"/>
        <end position="326"/>
    </location>
</feature>
<feature type="region of interest" description="Disordered" evidence="7">
    <location>
        <begin position="24"/>
        <end position="43"/>
    </location>
</feature>
<accession>A0A8K0FYT3</accession>
<feature type="coiled-coil region" evidence="6">
    <location>
        <begin position="516"/>
        <end position="564"/>
    </location>
</feature>
<feature type="coiled-coil region" evidence="6">
    <location>
        <begin position="724"/>
        <end position="1085"/>
    </location>
</feature>
<keyword evidence="4 6" id="KW-0175">Coiled coil</keyword>
<dbReference type="GO" id="GO:0005813">
    <property type="term" value="C:centrosome"/>
    <property type="evidence" value="ECO:0007669"/>
    <property type="project" value="UniProtKB-SubCell"/>
</dbReference>
<keyword evidence="9" id="KW-1185">Reference proteome</keyword>
<name>A0A8K0FYT3_IGNLU</name>
<sequence>MPANFKKYPNRKIASHENLVISKSVSDTSKSQSDIRSKRVKSNSGNSFLKRSAEILQSYKAILNKPVSYNIGDADTFFRHSLRNYDDFEITKSLKWEQKHLRSDKLLEPLKTSNKNLFPFPLLGQGDTHQKRKRKRQQTEQATKEVRKSEEESSLHCILSKEEKKKEVTEEEDEEESFRVEVVDDEEDEVVEDTEREEEFYSPNSQQLEEQNNQTATEENTETTLVSALELQQTDTEENKEVLKPVLEELDLETERSSKMAEEEDLSQVEDLVQQAGSEISEVVAQNPSLQEALEMGESGALTSEVLPDSEAYSGAETSEGTSNIDASEKIISESEDDGKSKSGTFKSGTDGDKSAIGYDPNIDAAVIKELEDAERQAMETAKIIYDLKQRVAQLLSKSKMTEVEAKELEEKNRELKEQMTLFEAKTKRIQFLVDQASLFENMVSPRPALEAKHNEDMLPKVIICGTTENNMPKIIVCDDKKKKSPGTQKPSYGMPPCVSVMPQFAKRLSESYYMQERLAAENADLEGKRYKLQEDLLDKDQTVESLQRKLNSLQGEMRMVCKENTLLAEKLQRIESCPPPCNKLEEEYQEYQEYQEPAPVPCKKHQQKKMPCGKNRAPCPADVESRLQEYSETTQQLEKQLNEMETEVRNMQNELVAVQKERQHLEQHRRMLCPPPPPCAPPPCAPPPCGAPPCAPPLCPKPPCPGPCSPLMRKGGPSSDQQLRELREQYNRLQDDYKAKLTEVAGLRADTEKLRQSTKDAEEAKKVAEEKMKDYEREIKNYKLDKSKYMGSKEQLIEQEQQLNVAKQRFREAQDELEELRALIQDQQAQLDDYRNKYLQAQQQVEEQRRQIDMMEMENNRISEQVNLEIQRVKNQFQEKLQELTPLPDILKTTQIKLQEAQQMHLLAERNNEALVHELQAYKDKAAAMADQMERVRSDQQLGADEKACMTQRLQELEAKLNESTEDNDRLKTELARMEEIAEQNEKRVQEKLHEIAQLVSQLETVREESARQVARTKDRCETVRRSMQNQIADLERQLAQSRAQARAAQKDRDDIRQKMQAQINNLNENFEDAQMRIRNLQGHVNFLKSSYTTVFTNDALVAEGIEACDCGSPF</sequence>
<dbReference type="Proteomes" id="UP000801492">
    <property type="component" value="Unassembled WGS sequence"/>
</dbReference>
<evidence type="ECO:0000256" key="7">
    <source>
        <dbReference type="SAM" id="MobiDB-lite"/>
    </source>
</evidence>
<gene>
    <name evidence="8" type="ORF">ILUMI_26301</name>
</gene>
<evidence type="ECO:0000256" key="5">
    <source>
        <dbReference type="ARBA" id="ARBA00023212"/>
    </source>
</evidence>
<feature type="compositionally biased region" description="Low complexity" evidence="7">
    <location>
        <begin position="24"/>
        <end position="34"/>
    </location>
</feature>
<evidence type="ECO:0008006" key="10">
    <source>
        <dbReference type="Google" id="ProtNLM"/>
    </source>
</evidence>
<dbReference type="GO" id="GO:1902017">
    <property type="term" value="P:regulation of cilium assembly"/>
    <property type="evidence" value="ECO:0007669"/>
    <property type="project" value="TreeGrafter"/>
</dbReference>
<dbReference type="Gene3D" id="1.10.287.1490">
    <property type="match status" value="1"/>
</dbReference>
<dbReference type="InterPro" id="IPR026099">
    <property type="entry name" value="Odf2-rel"/>
</dbReference>
<organism evidence="8 9">
    <name type="scientific">Ignelater luminosus</name>
    <name type="common">Cucubano</name>
    <name type="synonym">Pyrophorus luminosus</name>
    <dbReference type="NCBI Taxonomy" id="2038154"/>
    <lineage>
        <taxon>Eukaryota</taxon>
        <taxon>Metazoa</taxon>
        <taxon>Ecdysozoa</taxon>
        <taxon>Arthropoda</taxon>
        <taxon>Hexapoda</taxon>
        <taxon>Insecta</taxon>
        <taxon>Pterygota</taxon>
        <taxon>Neoptera</taxon>
        <taxon>Endopterygota</taxon>
        <taxon>Coleoptera</taxon>
        <taxon>Polyphaga</taxon>
        <taxon>Elateriformia</taxon>
        <taxon>Elateroidea</taxon>
        <taxon>Elateridae</taxon>
        <taxon>Agrypninae</taxon>
        <taxon>Pyrophorini</taxon>
        <taxon>Ignelater</taxon>
    </lineage>
</organism>
<comment type="similarity">
    <text evidence="2">Belongs to the ODF2 family.</text>
</comment>
<evidence type="ECO:0000256" key="1">
    <source>
        <dbReference type="ARBA" id="ARBA00004300"/>
    </source>
</evidence>
<dbReference type="PANTHER" id="PTHR23162">
    <property type="entry name" value="OUTER DENSE FIBER OF SPERM TAILS 2"/>
    <property type="match status" value="1"/>
</dbReference>
<keyword evidence="3" id="KW-0963">Cytoplasm</keyword>
<feature type="compositionally biased region" description="Acidic residues" evidence="7">
    <location>
        <begin position="183"/>
        <end position="200"/>
    </location>
</feature>
<feature type="coiled-coil region" evidence="6">
    <location>
        <begin position="371"/>
        <end position="426"/>
    </location>
</feature>